<name>A0A2W1BLJ0_HELAM</name>
<protein>
    <submittedName>
        <fullName evidence="1">Uncharacterized protein</fullName>
    </submittedName>
</protein>
<organism evidence="1 2">
    <name type="scientific">Helicoverpa armigera</name>
    <name type="common">Cotton bollworm</name>
    <name type="synonym">Heliothis armigera</name>
    <dbReference type="NCBI Taxonomy" id="29058"/>
    <lineage>
        <taxon>Eukaryota</taxon>
        <taxon>Metazoa</taxon>
        <taxon>Ecdysozoa</taxon>
        <taxon>Arthropoda</taxon>
        <taxon>Hexapoda</taxon>
        <taxon>Insecta</taxon>
        <taxon>Pterygota</taxon>
        <taxon>Neoptera</taxon>
        <taxon>Endopterygota</taxon>
        <taxon>Lepidoptera</taxon>
        <taxon>Glossata</taxon>
        <taxon>Ditrysia</taxon>
        <taxon>Noctuoidea</taxon>
        <taxon>Noctuidae</taxon>
        <taxon>Heliothinae</taxon>
        <taxon>Helicoverpa</taxon>
    </lineage>
</organism>
<proteinExistence type="predicted"/>
<sequence>MKRTYCREWSRFVEAVEELSRMWCGAAAVSQIARDAAGAALCAVMCPAPQTLVIAPLFKNVVVAARRGMCGDNARRQRPLAAEATHFQPGNVRPRLKGPPPAIYNRAGRAWGASCNQLISEPIPLPAWPRETIYCQAKIKPITLNRDMRRTSLAPCRL</sequence>
<keyword evidence="2" id="KW-1185">Reference proteome</keyword>
<reference evidence="1 2" key="1">
    <citation type="journal article" date="2017" name="BMC Biol.">
        <title>Genomic innovations, transcriptional plasticity and gene loss underlying the evolution and divergence of two highly polyphagous and invasive Helicoverpa pest species.</title>
        <authorList>
            <person name="Pearce S.L."/>
            <person name="Clarke D.F."/>
            <person name="East P.D."/>
            <person name="Elfekih S."/>
            <person name="Gordon K.H."/>
            <person name="Jermiin L.S."/>
            <person name="McGaughran A."/>
            <person name="Oakeshott J.G."/>
            <person name="Papanikolaou A."/>
            <person name="Perera O.P."/>
            <person name="Rane R.V."/>
            <person name="Richards S."/>
            <person name="Tay W.T."/>
            <person name="Walsh T.K."/>
            <person name="Anderson A."/>
            <person name="Anderson C.J."/>
            <person name="Asgari S."/>
            <person name="Board P.G."/>
            <person name="Bretschneider A."/>
            <person name="Campbell P.M."/>
            <person name="Chertemps T."/>
            <person name="Christeller J.T."/>
            <person name="Coppin C.W."/>
            <person name="Downes S.J."/>
            <person name="Duan G."/>
            <person name="Farnsworth C.A."/>
            <person name="Good R.T."/>
            <person name="Han L.B."/>
            <person name="Han Y.C."/>
            <person name="Hatje K."/>
            <person name="Horne I."/>
            <person name="Huang Y.P."/>
            <person name="Hughes D.S."/>
            <person name="Jacquin-Joly E."/>
            <person name="James W."/>
            <person name="Jhangiani S."/>
            <person name="Kollmar M."/>
            <person name="Kuwar S.S."/>
            <person name="Li S."/>
            <person name="Liu N.Y."/>
            <person name="Maibeche M.T."/>
            <person name="Miller J.R."/>
            <person name="Montagne N."/>
            <person name="Perry T."/>
            <person name="Qu J."/>
            <person name="Song S.V."/>
            <person name="Sutton G.G."/>
            <person name="Vogel H."/>
            <person name="Walenz B.P."/>
            <person name="Xu W."/>
            <person name="Zhang H.J."/>
            <person name="Zou Z."/>
            <person name="Batterham P."/>
            <person name="Edwards O.R."/>
            <person name="Feyereisen R."/>
            <person name="Gibbs R.A."/>
            <person name="Heckel D.G."/>
            <person name="McGrath A."/>
            <person name="Robin C."/>
            <person name="Scherer S.E."/>
            <person name="Worley K.C."/>
            <person name="Wu Y.D."/>
        </authorList>
    </citation>
    <scope>NUCLEOTIDE SEQUENCE [LARGE SCALE GENOMIC DNA]</scope>
    <source>
        <strain evidence="1">Harm_GR_Male_#8</strain>
        <tissue evidence="1">Whole organism</tissue>
    </source>
</reference>
<evidence type="ECO:0000313" key="2">
    <source>
        <dbReference type="Proteomes" id="UP000249218"/>
    </source>
</evidence>
<dbReference type="AlphaFoldDB" id="A0A2W1BLJ0"/>
<gene>
    <name evidence="1" type="primary">HaOG208950</name>
    <name evidence="1" type="ORF">B5X24_HaOG208950</name>
</gene>
<dbReference type="EMBL" id="KZ150089">
    <property type="protein sequence ID" value="PZC73726.1"/>
    <property type="molecule type" value="Genomic_DNA"/>
</dbReference>
<accession>A0A2W1BLJ0</accession>
<evidence type="ECO:0000313" key="1">
    <source>
        <dbReference type="EMBL" id="PZC73726.1"/>
    </source>
</evidence>
<dbReference type="Proteomes" id="UP000249218">
    <property type="component" value="Unassembled WGS sequence"/>
</dbReference>